<feature type="compositionally biased region" description="Polar residues" evidence="1">
    <location>
        <begin position="281"/>
        <end position="290"/>
    </location>
</feature>
<evidence type="ECO:0000256" key="1">
    <source>
        <dbReference type="SAM" id="MobiDB-lite"/>
    </source>
</evidence>
<accession>A0A1B9GYF5</accession>
<reference evidence="2 3" key="1">
    <citation type="submission" date="2013-07" db="EMBL/GenBank/DDBJ databases">
        <title>The Genome Sequence of Cryptococcus heveanensis BCC8398.</title>
        <authorList>
            <consortium name="The Broad Institute Genome Sequencing Platform"/>
            <person name="Cuomo C."/>
            <person name="Litvintseva A."/>
            <person name="Chen Y."/>
            <person name="Heitman J."/>
            <person name="Sun S."/>
            <person name="Springer D."/>
            <person name="Dromer F."/>
            <person name="Young S.K."/>
            <person name="Zeng Q."/>
            <person name="Gargeya S."/>
            <person name="Fitzgerald M."/>
            <person name="Abouelleil A."/>
            <person name="Alvarado L."/>
            <person name="Berlin A.M."/>
            <person name="Chapman S.B."/>
            <person name="Dewar J."/>
            <person name="Goldberg J."/>
            <person name="Griggs A."/>
            <person name="Gujja S."/>
            <person name="Hansen M."/>
            <person name="Howarth C."/>
            <person name="Imamovic A."/>
            <person name="Larimer J."/>
            <person name="McCowan C."/>
            <person name="Murphy C."/>
            <person name="Pearson M."/>
            <person name="Priest M."/>
            <person name="Roberts A."/>
            <person name="Saif S."/>
            <person name="Shea T."/>
            <person name="Sykes S."/>
            <person name="Wortman J."/>
            <person name="Nusbaum C."/>
            <person name="Birren B."/>
        </authorList>
    </citation>
    <scope>NUCLEOTIDE SEQUENCE [LARGE SCALE GENOMIC DNA]</scope>
    <source>
        <strain evidence="2 3">BCC8398</strain>
    </source>
</reference>
<name>A0A1B9GYF5_9TREE</name>
<keyword evidence="3" id="KW-1185">Reference proteome</keyword>
<protein>
    <submittedName>
        <fullName evidence="2">Uncharacterized protein</fullName>
    </submittedName>
</protein>
<proteinExistence type="predicted"/>
<feature type="compositionally biased region" description="Basic and acidic residues" evidence="1">
    <location>
        <begin position="249"/>
        <end position="258"/>
    </location>
</feature>
<sequence>MSVVLAPPIAPPTSAPIDDQPQFSPPLEQTESRASLTHSATSGSTSADDANTDNTTSQLDLNPTISHSTDGAETLVTPIDPPSLTVHIKNSGPGGVTSPIIIQSTIDEEPESQHHSLPSGKTGRPQDQKLISTSAGIETQTPKKGRLNLSKSMQTLRRKKEKGRERASSLSEKDVPAVPPLPATSEQLRATPAPAPAAPAPTSARPTRPPLQTKSSSGAFSSFLRKLTGRSTPSSSPTTAEKPAGLPQQDKEKEKDKSATMAKRKTMSAFGTASKPALSKIDTSSTSTQAKKGPVSAQPNSTISNANQVVASPLPITPVQPPSASAAAKETDPLRIPLPPSPTFESAPLAVVSDKTEDSSAPAPQVQASVPASTVTRKKAEAMLSFEGFDLEEEAEESSPANANTLDSTRDTSSVGAKEHLAEVSDVVRPLAPIQIPPRTISTSVASAAGPSSATSAHTAATGTSVSSTLSSSPDLRLITPTSAVSTTGPQVQTQPQVNRQAKERPENMHEGVKYAGSSPPRKAPIGTGLGDLGRKESKWRKSVMGLADKSVSKRQSVRAPPTSNDAYAARQAQIARNRQSCQPTLHSTASIAAASRGQMGKMSKEEQEVAETFFMA</sequence>
<feature type="compositionally biased region" description="Low complexity" evidence="1">
    <location>
        <begin position="487"/>
        <end position="498"/>
    </location>
</feature>
<feature type="compositionally biased region" description="Low complexity" evidence="1">
    <location>
        <begin position="442"/>
        <end position="474"/>
    </location>
</feature>
<gene>
    <name evidence="2" type="ORF">I316_01946</name>
</gene>
<dbReference type="Proteomes" id="UP000092666">
    <property type="component" value="Unassembled WGS sequence"/>
</dbReference>
<feature type="compositionally biased region" description="Polar residues" evidence="1">
    <location>
        <begin position="58"/>
        <end position="71"/>
    </location>
</feature>
<reference evidence="3" key="2">
    <citation type="submission" date="2013-12" db="EMBL/GenBank/DDBJ databases">
        <title>Evolution of pathogenesis and genome organization in the Tremellales.</title>
        <authorList>
            <person name="Cuomo C."/>
            <person name="Litvintseva A."/>
            <person name="Heitman J."/>
            <person name="Chen Y."/>
            <person name="Sun S."/>
            <person name="Springer D."/>
            <person name="Dromer F."/>
            <person name="Young S."/>
            <person name="Zeng Q."/>
            <person name="Chapman S."/>
            <person name="Gujja S."/>
            <person name="Saif S."/>
            <person name="Birren B."/>
        </authorList>
    </citation>
    <scope>NUCLEOTIDE SEQUENCE [LARGE SCALE GENOMIC DNA]</scope>
    <source>
        <strain evidence="3">BCC8398</strain>
    </source>
</reference>
<feature type="compositionally biased region" description="Basic and acidic residues" evidence="1">
    <location>
        <begin position="162"/>
        <end position="175"/>
    </location>
</feature>
<dbReference type="OrthoDB" id="2563764at2759"/>
<feature type="compositionally biased region" description="Low complexity" evidence="1">
    <location>
        <begin position="34"/>
        <end position="57"/>
    </location>
</feature>
<feature type="compositionally biased region" description="Polar residues" evidence="1">
    <location>
        <begin position="129"/>
        <end position="142"/>
    </location>
</feature>
<organism evidence="2 3">
    <name type="scientific">Kwoniella heveanensis BCC8398</name>
    <dbReference type="NCBI Taxonomy" id="1296120"/>
    <lineage>
        <taxon>Eukaryota</taxon>
        <taxon>Fungi</taxon>
        <taxon>Dikarya</taxon>
        <taxon>Basidiomycota</taxon>
        <taxon>Agaricomycotina</taxon>
        <taxon>Tremellomycetes</taxon>
        <taxon>Tremellales</taxon>
        <taxon>Cryptococcaceae</taxon>
        <taxon>Kwoniella</taxon>
    </lineage>
</organism>
<evidence type="ECO:0000313" key="3">
    <source>
        <dbReference type="Proteomes" id="UP000092666"/>
    </source>
</evidence>
<dbReference type="AlphaFoldDB" id="A0A1B9GYF5"/>
<feature type="compositionally biased region" description="Basic and acidic residues" evidence="1">
    <location>
        <begin position="501"/>
        <end position="513"/>
    </location>
</feature>
<dbReference type="EMBL" id="KI669496">
    <property type="protein sequence ID" value="OCF36074.1"/>
    <property type="molecule type" value="Genomic_DNA"/>
</dbReference>
<feature type="region of interest" description="Disordered" evidence="1">
    <location>
        <begin position="1"/>
        <end position="585"/>
    </location>
</feature>
<feature type="compositionally biased region" description="Polar residues" evidence="1">
    <location>
        <begin position="297"/>
        <end position="310"/>
    </location>
</feature>
<feature type="compositionally biased region" description="Low complexity" evidence="1">
    <location>
        <begin position="359"/>
        <end position="373"/>
    </location>
</feature>
<evidence type="ECO:0000313" key="2">
    <source>
        <dbReference type="EMBL" id="OCF36074.1"/>
    </source>
</evidence>
<feature type="compositionally biased region" description="Low complexity" evidence="1">
    <location>
        <begin position="567"/>
        <end position="580"/>
    </location>
</feature>
<feature type="compositionally biased region" description="Polar residues" evidence="1">
    <location>
        <begin position="405"/>
        <end position="415"/>
    </location>
</feature>